<reference evidence="2 3" key="1">
    <citation type="submission" date="2023-03" db="EMBL/GenBank/DDBJ databases">
        <title>YIM 152171 draft genome.</title>
        <authorList>
            <person name="Yang Z."/>
        </authorList>
    </citation>
    <scope>NUCLEOTIDE SEQUENCE [LARGE SCALE GENOMIC DNA]</scope>
    <source>
        <strain evidence="2 3">YIM 152171</strain>
    </source>
</reference>
<sequence length="141" mass="16065">MSGEAAGYLGFWDELRPETTGRLHALARPDMRFRDPFNDIRGVERVVAMLDHMFEKAPTAAFTVLCHARTGDTILARWRFTCMVRRVGPLRIEGMSEIILAPDGLVAEHRDHWDAAGQVYERLPLVGEVLRRIRGRFAFEG</sequence>
<evidence type="ECO:0000313" key="3">
    <source>
        <dbReference type="Proteomes" id="UP001301140"/>
    </source>
</evidence>
<dbReference type="Proteomes" id="UP001301140">
    <property type="component" value="Unassembled WGS sequence"/>
</dbReference>
<dbReference type="EMBL" id="JARGEQ010000082">
    <property type="protein sequence ID" value="MDF1586346.1"/>
    <property type="molecule type" value="Genomic_DNA"/>
</dbReference>
<evidence type="ECO:0000313" key="2">
    <source>
        <dbReference type="EMBL" id="MDF1586346.1"/>
    </source>
</evidence>
<comment type="caution">
    <text evidence="2">The sequence shown here is derived from an EMBL/GenBank/DDBJ whole genome shotgun (WGS) entry which is preliminary data.</text>
</comment>
<dbReference type="SUPFAM" id="SSF54427">
    <property type="entry name" value="NTF2-like"/>
    <property type="match status" value="1"/>
</dbReference>
<organism evidence="2 3">
    <name type="scientific">Marinimicrococcus flavescens</name>
    <dbReference type="NCBI Taxonomy" id="3031815"/>
    <lineage>
        <taxon>Bacteria</taxon>
        <taxon>Pseudomonadati</taxon>
        <taxon>Pseudomonadota</taxon>
        <taxon>Alphaproteobacteria</taxon>
        <taxon>Geminicoccales</taxon>
        <taxon>Geminicoccaceae</taxon>
        <taxon>Marinimicrococcus</taxon>
    </lineage>
</organism>
<dbReference type="Pfam" id="PF12680">
    <property type="entry name" value="SnoaL_2"/>
    <property type="match status" value="1"/>
</dbReference>
<evidence type="ECO:0000259" key="1">
    <source>
        <dbReference type="Pfam" id="PF12680"/>
    </source>
</evidence>
<keyword evidence="3" id="KW-1185">Reference proteome</keyword>
<accession>A0AAP3V0G3</accession>
<dbReference type="InterPro" id="IPR037401">
    <property type="entry name" value="SnoaL-like"/>
</dbReference>
<dbReference type="AlphaFoldDB" id="A0AAP3V0G3"/>
<dbReference type="RefSeq" id="WP_327788760.1">
    <property type="nucleotide sequence ID" value="NZ_JARGEQ010000082.1"/>
</dbReference>
<dbReference type="Gene3D" id="3.10.450.50">
    <property type="match status" value="1"/>
</dbReference>
<dbReference type="InterPro" id="IPR032710">
    <property type="entry name" value="NTF2-like_dom_sf"/>
</dbReference>
<name>A0AAP3V0G3_9PROT</name>
<gene>
    <name evidence="2" type="ORF">PZ740_08095</name>
</gene>
<protein>
    <submittedName>
        <fullName evidence="2">Nuclear transport factor 2 family protein</fullName>
    </submittedName>
</protein>
<proteinExistence type="predicted"/>
<feature type="domain" description="SnoaL-like" evidence="1">
    <location>
        <begin position="19"/>
        <end position="109"/>
    </location>
</feature>